<reference evidence="2" key="2">
    <citation type="submission" date="2021-04" db="EMBL/GenBank/DDBJ databases">
        <authorList>
            <person name="Gilroy R."/>
        </authorList>
    </citation>
    <scope>NUCLEOTIDE SEQUENCE</scope>
    <source>
        <strain evidence="2">CHK160-9182</strain>
    </source>
</reference>
<evidence type="ECO:0000313" key="3">
    <source>
        <dbReference type="Proteomes" id="UP000823934"/>
    </source>
</evidence>
<feature type="transmembrane region" description="Helical" evidence="1">
    <location>
        <begin position="200"/>
        <end position="220"/>
    </location>
</feature>
<keyword evidence="1" id="KW-1133">Transmembrane helix</keyword>
<dbReference type="AlphaFoldDB" id="A0A9D1TV27"/>
<feature type="transmembrane region" description="Helical" evidence="1">
    <location>
        <begin position="42"/>
        <end position="68"/>
    </location>
</feature>
<proteinExistence type="predicted"/>
<dbReference type="EMBL" id="DXHP01000183">
    <property type="protein sequence ID" value="HIW07295.1"/>
    <property type="molecule type" value="Genomic_DNA"/>
</dbReference>
<feature type="transmembrane region" description="Helical" evidence="1">
    <location>
        <begin position="264"/>
        <end position="285"/>
    </location>
</feature>
<feature type="transmembrane region" description="Helical" evidence="1">
    <location>
        <begin position="232"/>
        <end position="258"/>
    </location>
</feature>
<dbReference type="Proteomes" id="UP000823934">
    <property type="component" value="Unassembled WGS sequence"/>
</dbReference>
<keyword evidence="1" id="KW-0472">Membrane</keyword>
<gene>
    <name evidence="2" type="ORF">H9889_08245</name>
</gene>
<feature type="transmembrane region" description="Helical" evidence="1">
    <location>
        <begin position="114"/>
        <end position="136"/>
    </location>
</feature>
<sequence length="301" mass="33779">MNKPKFSLYLLPIISAVSFTITMLIVQFFVGEESLQIADIPSMMIFLGILVFILMMAAITGFMMSIYYHFKILRITLKNIIFAIAIAVIVSLLYGFGLWGVVLFLEYFSGELGILMGFSLIMLAPFIFPLTAFYGVKFSHRKLDQYFAEIPIKPSFYWRFANSLTVYAFYGVMILTISILLPSIGALYGGYFFVTNISTMFAATMIPVGLFLLINALLPSKEFNRLYLKKSWMVAFVLVMVTTVLVFIVGLMILNIIFGKMTGILFLGSVGVCSIVLLIAIRITMNSIFKSLEIKTASNYG</sequence>
<evidence type="ECO:0000256" key="1">
    <source>
        <dbReference type="SAM" id="Phobius"/>
    </source>
</evidence>
<accession>A0A9D1TV27</accession>
<feature type="transmembrane region" description="Helical" evidence="1">
    <location>
        <begin position="167"/>
        <end position="194"/>
    </location>
</feature>
<evidence type="ECO:0000313" key="2">
    <source>
        <dbReference type="EMBL" id="HIW07295.1"/>
    </source>
</evidence>
<feature type="transmembrane region" description="Helical" evidence="1">
    <location>
        <begin position="7"/>
        <end position="30"/>
    </location>
</feature>
<organism evidence="2 3">
    <name type="scientific">Candidatus Ignatzschineria merdigallinarum</name>
    <dbReference type="NCBI Taxonomy" id="2838621"/>
    <lineage>
        <taxon>Bacteria</taxon>
        <taxon>Pseudomonadati</taxon>
        <taxon>Pseudomonadota</taxon>
        <taxon>Gammaproteobacteria</taxon>
        <taxon>Cardiobacteriales</taxon>
        <taxon>Ignatzschineriaceae</taxon>
        <taxon>Ignatzschineria</taxon>
    </lineage>
</organism>
<protein>
    <submittedName>
        <fullName evidence="2">Uncharacterized protein</fullName>
    </submittedName>
</protein>
<keyword evidence="1" id="KW-0812">Transmembrane</keyword>
<comment type="caution">
    <text evidence="2">The sequence shown here is derived from an EMBL/GenBank/DDBJ whole genome shotgun (WGS) entry which is preliminary data.</text>
</comment>
<feature type="transmembrane region" description="Helical" evidence="1">
    <location>
        <begin position="80"/>
        <end position="102"/>
    </location>
</feature>
<reference evidence="2" key="1">
    <citation type="journal article" date="2021" name="PeerJ">
        <title>Extensive microbial diversity within the chicken gut microbiome revealed by metagenomics and culture.</title>
        <authorList>
            <person name="Gilroy R."/>
            <person name="Ravi A."/>
            <person name="Getino M."/>
            <person name="Pursley I."/>
            <person name="Horton D.L."/>
            <person name="Alikhan N.F."/>
            <person name="Baker D."/>
            <person name="Gharbi K."/>
            <person name="Hall N."/>
            <person name="Watson M."/>
            <person name="Adriaenssens E.M."/>
            <person name="Foster-Nyarko E."/>
            <person name="Jarju S."/>
            <person name="Secka A."/>
            <person name="Antonio M."/>
            <person name="Oren A."/>
            <person name="Chaudhuri R.R."/>
            <person name="La Ragione R."/>
            <person name="Hildebrand F."/>
            <person name="Pallen M.J."/>
        </authorList>
    </citation>
    <scope>NUCLEOTIDE SEQUENCE</scope>
    <source>
        <strain evidence="2">CHK160-9182</strain>
    </source>
</reference>
<name>A0A9D1TV27_9GAMM</name>